<dbReference type="Proteomes" id="UP001152321">
    <property type="component" value="Unassembled WGS sequence"/>
</dbReference>
<keyword evidence="3" id="KW-1185">Reference proteome</keyword>
<reference evidence="2" key="1">
    <citation type="submission" date="2022-08" db="EMBL/GenBank/DDBJ databases">
        <title>Novel Bdellovibrio Species Isolated from Svalbard: Designation Bdellovibrio svalbardensis.</title>
        <authorList>
            <person name="Mitchell R.J."/>
            <person name="Choi S.Y."/>
        </authorList>
    </citation>
    <scope>NUCLEOTIDE SEQUENCE</scope>
    <source>
        <strain evidence="2">PAP01</strain>
    </source>
</reference>
<gene>
    <name evidence="2" type="ORF">NWE73_07115</name>
</gene>
<evidence type="ECO:0000313" key="2">
    <source>
        <dbReference type="EMBL" id="MDG0816127.1"/>
    </source>
</evidence>
<evidence type="ECO:0000256" key="1">
    <source>
        <dbReference type="SAM" id="SignalP"/>
    </source>
</evidence>
<name>A0ABT6DGZ4_9BACT</name>
<feature type="chain" id="PRO_5046862720" description="DUF1592 domain-containing protein" evidence="1">
    <location>
        <begin position="20"/>
        <end position="617"/>
    </location>
</feature>
<accession>A0ABT6DGZ4</accession>
<evidence type="ECO:0008006" key="4">
    <source>
        <dbReference type="Google" id="ProtNLM"/>
    </source>
</evidence>
<organism evidence="2 3">
    <name type="scientific">Bdellovibrio svalbardensis</name>
    <dbReference type="NCBI Taxonomy" id="2972972"/>
    <lineage>
        <taxon>Bacteria</taxon>
        <taxon>Pseudomonadati</taxon>
        <taxon>Bdellovibrionota</taxon>
        <taxon>Bdellovibrionia</taxon>
        <taxon>Bdellovibrionales</taxon>
        <taxon>Pseudobdellovibrionaceae</taxon>
        <taxon>Bdellovibrio</taxon>
    </lineage>
</organism>
<feature type="signal peptide" evidence="1">
    <location>
        <begin position="1"/>
        <end position="19"/>
    </location>
</feature>
<dbReference type="RefSeq" id="WP_277577605.1">
    <property type="nucleotide sequence ID" value="NZ_JANRMI010000002.1"/>
</dbReference>
<evidence type="ECO:0000313" key="3">
    <source>
        <dbReference type="Proteomes" id="UP001152321"/>
    </source>
</evidence>
<sequence length="617" mass="68520">MIRYKVCFAVLALSLSVQAQSAATDADKRVAKKLYERMTGVKAASTKPELIKVVELISQGKRLEAARYITTTPDFLNVQIKNFSIRLSNKDDSVNFAFNDFAALVAGVVRDNKDFRDILTADYYYDISGVPNDDDQRTRFLNQTNFSQVETGFVDLTKALTYHPRQQLVVSAADSPFTQSQRSTPMITLGNNPEPAGIFSTRTFAERALSGGTNRRAVEYTMNQFLCVTMAEAADSNASDQYIGRDVERFPAGDYNKFLTSCKSCHSVMDAMRPAFGKMDYEKSLNGTATGTYTQTNGTFFNENKISDSYSAFLKNIFQPVIANIIPDLEINQENSLYYKTRYDFLISRGSTPAAATAALMPILNSIRDPKIATDLIADFRAKKQSVLADIRLNLASADYKTTYVATCLNNLSNKALTADVQEEKFLLCNLDNKKEFSLIYAHYEAILTAKNTVATEQTRLLGKLINRGRPSPGNLTPAYLQAKEQSMLYPSNSFDSETGIATKLNKGSYAYGFVVKSDTFVNNATLGSKSTFFGWRGGNKTGGKGIKDFGRMISESRRFSQCMAKKVYESVCGRKLASTQYSTLVRLGDRFEAVNYNLKGLYQEVALDPVCGLVKE</sequence>
<dbReference type="EMBL" id="JANRMI010000002">
    <property type="protein sequence ID" value="MDG0816127.1"/>
    <property type="molecule type" value="Genomic_DNA"/>
</dbReference>
<proteinExistence type="predicted"/>
<protein>
    <recommendedName>
        <fullName evidence="4">DUF1592 domain-containing protein</fullName>
    </recommendedName>
</protein>
<keyword evidence="1" id="KW-0732">Signal</keyword>
<comment type="caution">
    <text evidence="2">The sequence shown here is derived from an EMBL/GenBank/DDBJ whole genome shotgun (WGS) entry which is preliminary data.</text>
</comment>